<dbReference type="Pfam" id="PF01832">
    <property type="entry name" value="Glucosaminidase"/>
    <property type="match status" value="1"/>
</dbReference>
<dbReference type="GO" id="GO:0004040">
    <property type="term" value="F:amidase activity"/>
    <property type="evidence" value="ECO:0007669"/>
    <property type="project" value="InterPro"/>
</dbReference>
<reference evidence="2 3" key="1">
    <citation type="submission" date="2019-11" db="EMBL/GenBank/DDBJ databases">
        <title>Venatorbacter sp. nov. a predator of Campylobacter and other Gram-negative bacteria.</title>
        <authorList>
            <person name="Saeedi A."/>
            <person name="Cummings N.J."/>
            <person name="Connerton I.F."/>
            <person name="Connerton P.L."/>
        </authorList>
    </citation>
    <scope>NUCLEOTIDE SEQUENCE [LARGE SCALE GENOMIC DNA]</scope>
    <source>
        <strain evidence="2">XL5</strain>
    </source>
</reference>
<dbReference type="AlphaFoldDB" id="A0A9X7UXJ4"/>
<organism evidence="2 3">
    <name type="scientific">Venatoribacter cucullus</name>
    <dbReference type="NCBI Taxonomy" id="2661630"/>
    <lineage>
        <taxon>Bacteria</taxon>
        <taxon>Pseudomonadati</taxon>
        <taxon>Pseudomonadota</taxon>
        <taxon>Gammaproteobacteria</taxon>
        <taxon>Oceanospirillales</taxon>
        <taxon>Oceanospirillaceae</taxon>
        <taxon>Venatoribacter</taxon>
    </lineage>
</organism>
<evidence type="ECO:0000313" key="2">
    <source>
        <dbReference type="EMBL" id="QQD23860.1"/>
    </source>
</evidence>
<keyword evidence="3" id="KW-1185">Reference proteome</keyword>
<dbReference type="KEGG" id="vcw:GJQ55_04910"/>
<evidence type="ECO:0000259" key="1">
    <source>
        <dbReference type="Pfam" id="PF01832"/>
    </source>
</evidence>
<dbReference type="PANTHER" id="PTHR40572:SF1">
    <property type="entry name" value="PROTEIN BAX"/>
    <property type="match status" value="1"/>
</dbReference>
<dbReference type="PROSITE" id="PS51257">
    <property type="entry name" value="PROKAR_LIPOPROTEIN"/>
    <property type="match status" value="1"/>
</dbReference>
<feature type="domain" description="Mannosyl-glycoprotein endo-beta-N-acetylglucosamidase-like" evidence="1">
    <location>
        <begin position="133"/>
        <end position="258"/>
    </location>
</feature>
<dbReference type="InterPro" id="IPR002901">
    <property type="entry name" value="MGlyc_endo_b_GlcNAc-like_dom"/>
</dbReference>
<dbReference type="Proteomes" id="UP000596074">
    <property type="component" value="Chromosome"/>
</dbReference>
<gene>
    <name evidence="2" type="ORF">GJQ55_04910</name>
</gene>
<dbReference type="EMBL" id="CP046056">
    <property type="protein sequence ID" value="QQD23860.1"/>
    <property type="molecule type" value="Genomic_DNA"/>
</dbReference>
<dbReference type="InterPro" id="IPR053195">
    <property type="entry name" value="Bax-like"/>
</dbReference>
<name>A0A9X7UXJ4_9GAMM</name>
<proteinExistence type="predicted"/>
<dbReference type="PANTHER" id="PTHR40572">
    <property type="entry name" value="PROTEIN BAX"/>
    <property type="match status" value="1"/>
</dbReference>
<evidence type="ECO:0000313" key="3">
    <source>
        <dbReference type="Proteomes" id="UP000596074"/>
    </source>
</evidence>
<protein>
    <recommendedName>
        <fullName evidence="1">Mannosyl-glycoprotein endo-beta-N-acetylglucosamidase-like domain-containing protein</fullName>
    </recommendedName>
</protein>
<accession>A0A9X7UXJ4</accession>
<dbReference type="Gene3D" id="1.10.530.10">
    <property type="match status" value="1"/>
</dbReference>
<sequence>MRSIRYTRRYRKQNCYPMKKILFSLLLILAGCDQPDQHTAGPATSFDVPPMPDFSTINDVQEKKQAFFDYLLPLVEEANSRILAERALAEKWLLEPDSLSTAEQQELQHLLEKYRITTDIPEQQQDLLLRRVNAIPPSLVLAQAANESAWGTSRFARDGNNLFGQWCFSEGCGLIPEGRGDDARHEVRAFADPLQSIESYMRNLNSHPSYRQLRELRLQELEQQGYPSGITLSEGLQSYSERGQDYIDEIQQMIEFNQLQRFDVTSPGGDNQRDSDSASGE</sequence>